<name>A0ABW7I7W4_9RHOB</name>
<feature type="domain" description="UspA" evidence="2">
    <location>
        <begin position="1"/>
        <end position="135"/>
    </location>
</feature>
<dbReference type="EMBL" id="JBIHMM010000002">
    <property type="protein sequence ID" value="MFH0254287.1"/>
    <property type="molecule type" value="Genomic_DNA"/>
</dbReference>
<keyword evidence="4" id="KW-1185">Reference proteome</keyword>
<dbReference type="SUPFAM" id="SSF52402">
    <property type="entry name" value="Adenine nucleotide alpha hydrolases-like"/>
    <property type="match status" value="1"/>
</dbReference>
<gene>
    <name evidence="3" type="ORF">ACGRVM_10305</name>
</gene>
<proteinExistence type="inferred from homology"/>
<evidence type="ECO:0000313" key="3">
    <source>
        <dbReference type="EMBL" id="MFH0254287.1"/>
    </source>
</evidence>
<accession>A0ABW7I7W4</accession>
<dbReference type="PANTHER" id="PTHR46268">
    <property type="entry name" value="STRESS RESPONSE PROTEIN NHAX"/>
    <property type="match status" value="1"/>
</dbReference>
<comment type="similarity">
    <text evidence="1">Belongs to the universal stress protein A family.</text>
</comment>
<organism evidence="3 4">
    <name type="scientific">Roseovarius aquimarinus</name>
    <dbReference type="NCBI Taxonomy" id="1229156"/>
    <lineage>
        <taxon>Bacteria</taxon>
        <taxon>Pseudomonadati</taxon>
        <taxon>Pseudomonadota</taxon>
        <taxon>Alphaproteobacteria</taxon>
        <taxon>Rhodobacterales</taxon>
        <taxon>Roseobacteraceae</taxon>
        <taxon>Roseovarius</taxon>
    </lineage>
</organism>
<dbReference type="InterPro" id="IPR006015">
    <property type="entry name" value="Universal_stress_UspA"/>
</dbReference>
<evidence type="ECO:0000256" key="1">
    <source>
        <dbReference type="ARBA" id="ARBA00008791"/>
    </source>
</evidence>
<dbReference type="CDD" id="cd00293">
    <property type="entry name" value="USP-like"/>
    <property type="match status" value="1"/>
</dbReference>
<comment type="caution">
    <text evidence="3">The sequence shown here is derived from an EMBL/GenBank/DDBJ whole genome shotgun (WGS) entry which is preliminary data.</text>
</comment>
<protein>
    <submittedName>
        <fullName evidence="3">Universal stress protein</fullName>
    </submittedName>
</protein>
<dbReference type="InterPro" id="IPR014729">
    <property type="entry name" value="Rossmann-like_a/b/a_fold"/>
</dbReference>
<evidence type="ECO:0000259" key="2">
    <source>
        <dbReference type="Pfam" id="PF00582"/>
    </source>
</evidence>
<dbReference type="Proteomes" id="UP001607157">
    <property type="component" value="Unassembled WGS sequence"/>
</dbReference>
<dbReference type="Pfam" id="PF00582">
    <property type="entry name" value="Usp"/>
    <property type="match status" value="1"/>
</dbReference>
<dbReference type="InterPro" id="IPR006016">
    <property type="entry name" value="UspA"/>
</dbReference>
<dbReference type="Gene3D" id="3.40.50.620">
    <property type="entry name" value="HUPs"/>
    <property type="match status" value="1"/>
</dbReference>
<evidence type="ECO:0000313" key="4">
    <source>
        <dbReference type="Proteomes" id="UP001607157"/>
    </source>
</evidence>
<dbReference type="PANTHER" id="PTHR46268:SF6">
    <property type="entry name" value="UNIVERSAL STRESS PROTEIN UP12"/>
    <property type="match status" value="1"/>
</dbReference>
<reference evidence="3 4" key="1">
    <citation type="submission" date="2024-10" db="EMBL/GenBank/DDBJ databases">
        <authorList>
            <person name="Yang X.-N."/>
        </authorList>
    </citation>
    <scope>NUCLEOTIDE SEQUENCE [LARGE SCALE GENOMIC DNA]</scope>
    <source>
        <strain evidence="3 4">CAU 1059</strain>
    </source>
</reference>
<dbReference type="RefSeq" id="WP_377170190.1">
    <property type="nucleotide sequence ID" value="NZ_JBHTJC010000002.1"/>
</dbReference>
<dbReference type="PRINTS" id="PR01438">
    <property type="entry name" value="UNVRSLSTRESS"/>
</dbReference>
<sequence>MYKTILVPVVFDEDKDHAKVLKLATSLGASDAKITLLHVMEQLPAYATSYVPEQASANLRVELQKEMDKLTRDLPGVDGKIVDGHSGRTIVNHAKKNDVDLIIVNSHQPGFGDFILGSTAAYVVRHATCAVHVVK</sequence>